<sequence length="85" mass="9939">MTEVLLWIILVIVVIILAIMGYVLYSLKPLLTVMAEIKNLNYRELRPIATDLVRTVVLPEMKTSFDRAIKEFIDNFFKGQQLQKR</sequence>
<keyword evidence="1" id="KW-0472">Membrane</keyword>
<keyword evidence="1" id="KW-0812">Transmembrane</keyword>
<protein>
    <submittedName>
        <fullName evidence="2">Uncharacterized protein</fullName>
    </submittedName>
</protein>
<feature type="transmembrane region" description="Helical" evidence="1">
    <location>
        <begin position="6"/>
        <end position="25"/>
    </location>
</feature>
<evidence type="ECO:0000313" key="2">
    <source>
        <dbReference type="EMBL" id="AYV83826.1"/>
    </source>
</evidence>
<evidence type="ECO:0000256" key="1">
    <source>
        <dbReference type="SAM" id="Phobius"/>
    </source>
</evidence>
<proteinExistence type="predicted"/>
<accession>A0A3G5A971</accession>
<keyword evidence="1" id="KW-1133">Transmembrane helix</keyword>
<dbReference type="EMBL" id="MK072394">
    <property type="protein sequence ID" value="AYV83826.1"/>
    <property type="molecule type" value="Genomic_DNA"/>
</dbReference>
<name>A0A3G5A971_9VIRU</name>
<reference evidence="2" key="1">
    <citation type="submission" date="2018-10" db="EMBL/GenBank/DDBJ databases">
        <title>Hidden diversity of soil giant viruses.</title>
        <authorList>
            <person name="Schulz F."/>
            <person name="Alteio L."/>
            <person name="Goudeau D."/>
            <person name="Ryan E.M."/>
            <person name="Malmstrom R.R."/>
            <person name="Blanchard J."/>
            <person name="Woyke T."/>
        </authorList>
    </citation>
    <scope>NUCLEOTIDE SEQUENCE</scope>
    <source>
        <strain evidence="2">HYV1</strain>
    </source>
</reference>
<gene>
    <name evidence="2" type="ORF">Hyperionvirus12_23</name>
</gene>
<organism evidence="2">
    <name type="scientific">Hyperionvirus sp</name>
    <dbReference type="NCBI Taxonomy" id="2487770"/>
    <lineage>
        <taxon>Viruses</taxon>
        <taxon>Varidnaviria</taxon>
        <taxon>Bamfordvirae</taxon>
        <taxon>Nucleocytoviricota</taxon>
        <taxon>Megaviricetes</taxon>
        <taxon>Imitervirales</taxon>
        <taxon>Mimiviridae</taxon>
        <taxon>Klosneuvirinae</taxon>
    </lineage>
</organism>